<reference evidence="2 3" key="1">
    <citation type="submission" date="2017-03" db="EMBL/GenBank/DDBJ databases">
        <title>Genomes of endolithic fungi from Antarctica.</title>
        <authorList>
            <person name="Coleine C."/>
            <person name="Masonjones S."/>
            <person name="Stajich J.E."/>
        </authorList>
    </citation>
    <scope>NUCLEOTIDE SEQUENCE [LARGE SCALE GENOMIC DNA]</scope>
    <source>
        <strain evidence="2 3">CCFEE 5184</strain>
    </source>
</reference>
<name>A0A4U0XMT8_9PEZI</name>
<feature type="region of interest" description="Disordered" evidence="1">
    <location>
        <begin position="177"/>
        <end position="200"/>
    </location>
</feature>
<comment type="caution">
    <text evidence="2">The sequence shown here is derived from an EMBL/GenBank/DDBJ whole genome shotgun (WGS) entry which is preliminary data.</text>
</comment>
<evidence type="ECO:0000313" key="3">
    <source>
        <dbReference type="Proteomes" id="UP000309340"/>
    </source>
</evidence>
<accession>A0A4U0XMT8</accession>
<organism evidence="2 3">
    <name type="scientific">Friedmanniomyces simplex</name>
    <dbReference type="NCBI Taxonomy" id="329884"/>
    <lineage>
        <taxon>Eukaryota</taxon>
        <taxon>Fungi</taxon>
        <taxon>Dikarya</taxon>
        <taxon>Ascomycota</taxon>
        <taxon>Pezizomycotina</taxon>
        <taxon>Dothideomycetes</taxon>
        <taxon>Dothideomycetidae</taxon>
        <taxon>Mycosphaerellales</taxon>
        <taxon>Teratosphaeriaceae</taxon>
        <taxon>Friedmanniomyces</taxon>
    </lineage>
</organism>
<dbReference type="AlphaFoldDB" id="A0A4U0XMT8"/>
<keyword evidence="3" id="KW-1185">Reference proteome</keyword>
<proteinExistence type="predicted"/>
<protein>
    <submittedName>
        <fullName evidence="2">Uncharacterized protein</fullName>
    </submittedName>
</protein>
<dbReference type="Proteomes" id="UP000309340">
    <property type="component" value="Unassembled WGS sequence"/>
</dbReference>
<evidence type="ECO:0000313" key="2">
    <source>
        <dbReference type="EMBL" id="TKA77656.1"/>
    </source>
</evidence>
<gene>
    <name evidence="2" type="ORF">B0A55_04610</name>
</gene>
<dbReference type="EMBL" id="NAJQ01000132">
    <property type="protein sequence ID" value="TKA77656.1"/>
    <property type="molecule type" value="Genomic_DNA"/>
</dbReference>
<evidence type="ECO:0000256" key="1">
    <source>
        <dbReference type="SAM" id="MobiDB-lite"/>
    </source>
</evidence>
<sequence>MRLWEWSHPMSRDDTGPTLAVEKARWIRHTRTRHALPAIYRSRFLWRSADSCVEKSSALASVVATVRHPFPARHMPKVSPHAISLGMTGPQVEMPSAAKGFVDQLAMTKPYRPRPRHSDWLADRGAAIAESRPKTTRRKQALMAMSFVEPPATTKRCRPPLRHSERLAGRCAAIAGTHPKTTRPNQARRRTKERMDPTTARDSCRLIVDPALRNALLVTRRKGLGWMKSLSCEHPYESSTAQSA</sequence>